<dbReference type="OrthoDB" id="199574at2759"/>
<evidence type="ECO:0000259" key="3">
    <source>
        <dbReference type="Pfam" id="PF03399"/>
    </source>
</evidence>
<dbReference type="InParanoid" id="A0A7M7IX94"/>
<feature type="compositionally biased region" description="Polar residues" evidence="1">
    <location>
        <begin position="249"/>
        <end position="259"/>
    </location>
</feature>
<evidence type="ECO:0000313" key="5">
    <source>
        <dbReference type="Proteomes" id="UP000002358"/>
    </source>
</evidence>
<feature type="compositionally biased region" description="Pro residues" evidence="1">
    <location>
        <begin position="260"/>
        <end position="273"/>
    </location>
</feature>
<dbReference type="AlphaFoldDB" id="A0A7M7IX94"/>
<dbReference type="EnsemblMetazoa" id="XM_016989269">
    <property type="protein sequence ID" value="XP_016844758"/>
    <property type="gene ID" value="LOC100122838"/>
</dbReference>
<feature type="compositionally biased region" description="Polar residues" evidence="1">
    <location>
        <begin position="467"/>
        <end position="489"/>
    </location>
</feature>
<dbReference type="FunCoup" id="A0A7M7IX94">
    <property type="interactions" value="1844"/>
</dbReference>
<feature type="compositionally biased region" description="Low complexity" evidence="1">
    <location>
        <begin position="13"/>
        <end position="22"/>
    </location>
</feature>
<reference evidence="4" key="1">
    <citation type="submission" date="2021-01" db="UniProtKB">
        <authorList>
            <consortium name="EnsemblMetazoa"/>
        </authorList>
    </citation>
    <scope>IDENTIFICATION</scope>
</reference>
<feature type="region of interest" description="Disordered" evidence="1">
    <location>
        <begin position="465"/>
        <end position="571"/>
    </location>
</feature>
<keyword evidence="5" id="KW-1185">Reference proteome</keyword>
<evidence type="ECO:0000313" key="4">
    <source>
        <dbReference type="EnsemblMetazoa" id="XP_016844758"/>
    </source>
</evidence>
<sequence length="901" mass="101421">MSDGSSEALAATQKQQQQQFQQQQQASMANMAWQYGQNNMHLYSHYAGQMYGQNYAQQSQMYYQHYGMMGGYPYNHNQLSSQSPQQQQQMVQQQLQTQTQQNQSQGQQQQQQQTQQSQQNSSSGKQQAEQPPIPPTPMTFDDDSDLPPLPPGPPPPPTPVQNQLHKSQQSPLTQQQSPLAQQMPIVQQFDYAHGAFPYGNWNSISQSESSHFSGIRFNLPNKKTGLGFNNTPPSGNSGAAKKKRKRNKQNLAAQYNNFQTPPPSINMSIPPPNMYGANTPNNKQQQHELPPLPPPMQVEKPPTPPPIDEINIPPEQPPLPKMPPINTSQPPPPLPPSRIAAPAAQPATPSLSTPSGGGSKSSPKSSAAPSPVGDWPDSLKDYVNRCYEKCKTAVDKDQVEIILKGKITRSANDGSLWVKDWDREPLPSIHSERMTMTVKPLTITVSPGGLRKSGLSMTLGARLGARSANSPLNQNNSNASPGGNQSNASMAHRRPSKSKSRSRSRSHSPAPRKYRRSTSSSSSSERDYKIPMTSVPPPSAQKNKKAGRGGANVNQNNAKQNKKNKNKNKLNNKANCHFYSEFGLAGGNVEEFGTKEKLQQRAARFSDMFSKGPQVSSLIKDDPTAEFDFTGLHIVGTCRDLEKPYLRLTSAPAASAVRPVSVLRKSLDHVKKRWATQQDYRYACDQLKSIRQDLTVQGIRDSFTVHVYETHARVALERGDHEEFNQCQTQLRMLYTEIGGDNRCEFVAYRILYYIFTKNTLDLTTILAALSEKDKKDECIDHALKVRSAWWLGNFHCFFKLYKKAPRMAAFLMDWFIARERKLALKQMIKVYVLLLLLFVCLLYFLLIRRYFFTYFFALQHLFASKSDYKPFETLLDFPSFVIFIFIYVYALIDFQICNRI</sequence>
<keyword evidence="2" id="KW-0812">Transmembrane</keyword>
<feature type="region of interest" description="Disordered" evidence="1">
    <location>
        <begin position="75"/>
        <end position="178"/>
    </location>
</feature>
<dbReference type="SMR" id="A0A7M7IX94"/>
<dbReference type="InterPro" id="IPR005062">
    <property type="entry name" value="SAC3/GANP/THP3_conserved"/>
</dbReference>
<dbReference type="PANTHER" id="PTHR12436:SF4">
    <property type="entry name" value="LEUKOCYTE RECEPTOR CLUSTER MEMBER 8"/>
    <property type="match status" value="1"/>
</dbReference>
<feature type="compositionally biased region" description="Low complexity" evidence="1">
    <location>
        <begin position="337"/>
        <end position="371"/>
    </location>
</feature>
<dbReference type="PANTHER" id="PTHR12436">
    <property type="entry name" value="80 KDA MCM3-ASSOCIATED PROTEIN"/>
    <property type="match status" value="1"/>
</dbReference>
<feature type="transmembrane region" description="Helical" evidence="2">
    <location>
        <begin position="831"/>
        <end position="858"/>
    </location>
</feature>
<proteinExistence type="predicted"/>
<dbReference type="Pfam" id="PF03399">
    <property type="entry name" value="SAC3_GANP"/>
    <property type="match status" value="1"/>
</dbReference>
<feature type="compositionally biased region" description="Low complexity" evidence="1">
    <location>
        <begin position="167"/>
        <end position="178"/>
    </location>
</feature>
<feature type="compositionally biased region" description="Basic residues" evidence="1">
    <location>
        <begin position="491"/>
        <end position="516"/>
    </location>
</feature>
<keyword evidence="2" id="KW-1133">Transmembrane helix</keyword>
<gene>
    <name evidence="4" type="primary">100122838</name>
</gene>
<dbReference type="Gene3D" id="1.25.40.990">
    <property type="match status" value="1"/>
</dbReference>
<feature type="transmembrane region" description="Helical" evidence="2">
    <location>
        <begin position="878"/>
        <end position="897"/>
    </location>
</feature>
<feature type="domain" description="SAC3/GANP/THP3 conserved" evidence="3">
    <location>
        <begin position="650"/>
        <end position="832"/>
    </location>
</feature>
<dbReference type="GO" id="GO:0005634">
    <property type="term" value="C:nucleus"/>
    <property type="evidence" value="ECO:0007669"/>
    <property type="project" value="TreeGrafter"/>
</dbReference>
<feature type="compositionally biased region" description="Pro residues" evidence="1">
    <location>
        <begin position="314"/>
        <end position="336"/>
    </location>
</feature>
<feature type="compositionally biased region" description="Low complexity" evidence="1">
    <location>
        <begin position="78"/>
        <end position="127"/>
    </location>
</feature>
<dbReference type="Proteomes" id="UP000002358">
    <property type="component" value="Chromosome 5"/>
</dbReference>
<name>A0A7M7IX94_NASVI</name>
<keyword evidence="2" id="KW-0472">Membrane</keyword>
<accession>A0A7M7IX94</accession>
<feature type="region of interest" description="Disordered" evidence="1">
    <location>
        <begin position="223"/>
        <end position="378"/>
    </location>
</feature>
<feature type="compositionally biased region" description="Pro residues" evidence="1">
    <location>
        <begin position="147"/>
        <end position="159"/>
    </location>
</feature>
<organism evidence="4 5">
    <name type="scientific">Nasonia vitripennis</name>
    <name type="common">Parasitic wasp</name>
    <dbReference type="NCBI Taxonomy" id="7425"/>
    <lineage>
        <taxon>Eukaryota</taxon>
        <taxon>Metazoa</taxon>
        <taxon>Ecdysozoa</taxon>
        <taxon>Arthropoda</taxon>
        <taxon>Hexapoda</taxon>
        <taxon>Insecta</taxon>
        <taxon>Pterygota</taxon>
        <taxon>Neoptera</taxon>
        <taxon>Endopterygota</taxon>
        <taxon>Hymenoptera</taxon>
        <taxon>Apocrita</taxon>
        <taxon>Proctotrupomorpha</taxon>
        <taxon>Chalcidoidea</taxon>
        <taxon>Pteromalidae</taxon>
        <taxon>Pteromalinae</taxon>
        <taxon>Nasonia</taxon>
    </lineage>
</organism>
<evidence type="ECO:0000256" key="2">
    <source>
        <dbReference type="SAM" id="Phobius"/>
    </source>
</evidence>
<protein>
    <recommendedName>
        <fullName evidence="3">SAC3/GANP/THP3 conserved domain-containing protein</fullName>
    </recommendedName>
</protein>
<feature type="compositionally biased region" description="Pro residues" evidence="1">
    <location>
        <begin position="290"/>
        <end position="307"/>
    </location>
</feature>
<feature type="region of interest" description="Disordered" evidence="1">
    <location>
        <begin position="1"/>
        <end position="22"/>
    </location>
</feature>
<evidence type="ECO:0000256" key="1">
    <source>
        <dbReference type="SAM" id="MobiDB-lite"/>
    </source>
</evidence>
<dbReference type="FunFam" id="1.25.40.990:FF:000010">
    <property type="entry name" value="Leukocyte receptor cluster member"/>
    <property type="match status" value="1"/>
</dbReference>
<dbReference type="InterPro" id="IPR045107">
    <property type="entry name" value="SAC3/GANP/THP3"/>
</dbReference>
<feature type="compositionally biased region" description="Basic residues" evidence="1">
    <location>
        <begin position="560"/>
        <end position="570"/>
    </location>
</feature>